<evidence type="ECO:0000256" key="6">
    <source>
        <dbReference type="SAM" id="Phobius"/>
    </source>
</evidence>
<keyword evidence="4 6" id="KW-1133">Transmembrane helix</keyword>
<feature type="transmembrane region" description="Helical" evidence="6">
    <location>
        <begin position="90"/>
        <end position="116"/>
    </location>
</feature>
<keyword evidence="8" id="KW-1185">Reference proteome</keyword>
<comment type="subcellular location">
    <subcellularLocation>
        <location evidence="1">Membrane</location>
        <topology evidence="1">Multi-pass membrane protein</topology>
    </subcellularLocation>
</comment>
<sequence>MTAPLPISILHYSVCSLGTIANVFLLAMILLRTPKSMRAYSILLFSQTLLQATTCITSGIVFMRLIPQDMSAFFVMSGIGRVFGSYKIMYYLYSVMLHGHAHYSIMLAVCFSYRLYVIVSPVPRVRTTSIAVILIYLPTLIIFTWFSQSTLYDQESAKVALSGRGASYVFDEKELVTGLVNVLEPSAITGILWVCAPCIPAYVVIIVAGQHMHRILAANSAHMSKKTSKAHREIAKGLVLQACLPAVYTFSCGTYLFGQLDLVHGPAIEYTTHMAGEWCVTISPFLTLYFVQPYRR</sequence>
<evidence type="ECO:0000313" key="7">
    <source>
        <dbReference type="EMBL" id="GMS85822.1"/>
    </source>
</evidence>
<dbReference type="InterPro" id="IPR019421">
    <property type="entry name" value="7TM_GPCR_serpentine_rcpt_Srd"/>
</dbReference>
<keyword evidence="3 6" id="KW-0812">Transmembrane</keyword>
<dbReference type="PANTHER" id="PTHR22945">
    <property type="entry name" value="SERPENTINE RECEPTOR, CLASS D DELTA"/>
    <property type="match status" value="1"/>
</dbReference>
<comment type="caution">
    <text evidence="7">The sequence shown here is derived from an EMBL/GenBank/DDBJ whole genome shotgun (WGS) entry which is preliminary data.</text>
</comment>
<dbReference type="Pfam" id="PF10317">
    <property type="entry name" value="7TM_GPCR_Srd"/>
    <property type="match status" value="1"/>
</dbReference>
<feature type="non-terminal residue" evidence="7">
    <location>
        <position position="296"/>
    </location>
</feature>
<dbReference type="Proteomes" id="UP001432027">
    <property type="component" value="Unassembled WGS sequence"/>
</dbReference>
<feature type="transmembrane region" description="Helical" evidence="6">
    <location>
        <begin position="43"/>
        <end position="66"/>
    </location>
</feature>
<name>A0AAV5SSR0_9BILA</name>
<gene>
    <name evidence="7" type="ORF">PENTCL1PPCAC_7997</name>
</gene>
<dbReference type="EMBL" id="BTSX01000002">
    <property type="protein sequence ID" value="GMS85822.1"/>
    <property type="molecule type" value="Genomic_DNA"/>
</dbReference>
<protein>
    <recommendedName>
        <fullName evidence="9">G protein-coupled receptor</fullName>
    </recommendedName>
</protein>
<organism evidence="7 8">
    <name type="scientific">Pristionchus entomophagus</name>
    <dbReference type="NCBI Taxonomy" id="358040"/>
    <lineage>
        <taxon>Eukaryota</taxon>
        <taxon>Metazoa</taxon>
        <taxon>Ecdysozoa</taxon>
        <taxon>Nematoda</taxon>
        <taxon>Chromadorea</taxon>
        <taxon>Rhabditida</taxon>
        <taxon>Rhabditina</taxon>
        <taxon>Diplogasteromorpha</taxon>
        <taxon>Diplogasteroidea</taxon>
        <taxon>Neodiplogasteridae</taxon>
        <taxon>Pristionchus</taxon>
    </lineage>
</organism>
<evidence type="ECO:0000256" key="4">
    <source>
        <dbReference type="ARBA" id="ARBA00022989"/>
    </source>
</evidence>
<feature type="transmembrane region" description="Helical" evidence="6">
    <location>
        <begin position="191"/>
        <end position="217"/>
    </location>
</feature>
<dbReference type="PANTHER" id="PTHR22945:SF40">
    <property type="entry name" value="SERPENTINE RECEPTOR, CLASS D (DELTA)-RELATED"/>
    <property type="match status" value="1"/>
</dbReference>
<dbReference type="GO" id="GO:0016020">
    <property type="term" value="C:membrane"/>
    <property type="evidence" value="ECO:0007669"/>
    <property type="project" value="UniProtKB-SubCell"/>
</dbReference>
<evidence type="ECO:0000256" key="5">
    <source>
        <dbReference type="ARBA" id="ARBA00023136"/>
    </source>
</evidence>
<dbReference type="AlphaFoldDB" id="A0AAV5SSR0"/>
<evidence type="ECO:0000256" key="1">
    <source>
        <dbReference type="ARBA" id="ARBA00004141"/>
    </source>
</evidence>
<dbReference type="InterPro" id="IPR050920">
    <property type="entry name" value="Nematode_rcpt-like_delta"/>
</dbReference>
<evidence type="ECO:0008006" key="9">
    <source>
        <dbReference type="Google" id="ProtNLM"/>
    </source>
</evidence>
<evidence type="ECO:0000313" key="8">
    <source>
        <dbReference type="Proteomes" id="UP001432027"/>
    </source>
</evidence>
<proteinExistence type="inferred from homology"/>
<keyword evidence="5 6" id="KW-0472">Membrane</keyword>
<evidence type="ECO:0000256" key="2">
    <source>
        <dbReference type="ARBA" id="ARBA00009166"/>
    </source>
</evidence>
<reference evidence="7" key="1">
    <citation type="submission" date="2023-10" db="EMBL/GenBank/DDBJ databases">
        <title>Genome assembly of Pristionchus species.</title>
        <authorList>
            <person name="Yoshida K."/>
            <person name="Sommer R.J."/>
        </authorList>
    </citation>
    <scope>NUCLEOTIDE SEQUENCE</scope>
    <source>
        <strain evidence="7">RS0144</strain>
    </source>
</reference>
<feature type="transmembrane region" description="Helical" evidence="6">
    <location>
        <begin position="128"/>
        <end position="146"/>
    </location>
</feature>
<feature type="transmembrane region" description="Helical" evidence="6">
    <location>
        <begin position="270"/>
        <end position="291"/>
    </location>
</feature>
<accession>A0AAV5SSR0</accession>
<evidence type="ECO:0000256" key="3">
    <source>
        <dbReference type="ARBA" id="ARBA00022692"/>
    </source>
</evidence>
<feature type="transmembrane region" description="Helical" evidence="6">
    <location>
        <begin position="238"/>
        <end position="258"/>
    </location>
</feature>
<feature type="transmembrane region" description="Helical" evidence="6">
    <location>
        <begin position="6"/>
        <end position="31"/>
    </location>
</feature>
<comment type="similarity">
    <text evidence="2">Belongs to the nematode receptor-like protein srd family.</text>
</comment>